<name>A0A9W9YAV8_9CNID</name>
<sequence>MAADIAFVTGIAVIGIIIIGLIGNTLTLFVIIRYDPLRDVTGMFLANLAIADLLQSAFGMPVIAVSAFRQNWMFGETLCTISGLTHSLFCIASVLTLTAVSVDRWMAIVYPLKYRAWLTIGRARNVLVYIWLHALFVAFLPVFGWSRYVYLPYEFICTVQWEYDKVYTIFLSVTCFVTPLIVTVVCYTGVMKVARRQAREKPPTTVGRFSESELHSEVPDVSKAAMADGKNEKTQENSGKIGRGKENVAYIADSKNNMDKLQSRDASLSLEESELAEHKYPAVIFDQKRDPGHCGDVPGNPSTTETGKDKASCMRAAGRKNKRKGGKTSVSPSGTIGMTHLNPVVVLVSSGKRKILTGTGKHPAGASVSPSGRIGKSRVNPAAVVSPEINRWTEELMVIPEEDEKTVSKIDFISQIRSGRWARVRGWMTERRTEDGRQRRKEMKVAVILLIVNGTFILCWFPHFIGIMCLMFTNGSCPFPDSFFTITTTLAMLNSGCNPFIYTLTYRKFRRAFKRVLPCFRSNHTGSMEN</sequence>
<evidence type="ECO:0000256" key="2">
    <source>
        <dbReference type="ARBA" id="ARBA00022475"/>
    </source>
</evidence>
<evidence type="ECO:0000256" key="5">
    <source>
        <dbReference type="ARBA" id="ARBA00023040"/>
    </source>
</evidence>
<dbReference type="Gene3D" id="1.20.1070.10">
    <property type="entry name" value="Rhodopsin 7-helix transmembrane proteins"/>
    <property type="match status" value="2"/>
</dbReference>
<evidence type="ECO:0000256" key="4">
    <source>
        <dbReference type="ARBA" id="ARBA00022989"/>
    </source>
</evidence>
<keyword evidence="6 11" id="KW-0472">Membrane</keyword>
<evidence type="ECO:0000256" key="11">
    <source>
        <dbReference type="SAM" id="Phobius"/>
    </source>
</evidence>
<dbReference type="SUPFAM" id="SSF81321">
    <property type="entry name" value="Family A G protein-coupled receptor-like"/>
    <property type="match status" value="1"/>
</dbReference>
<feature type="transmembrane region" description="Helical" evidence="11">
    <location>
        <begin position="126"/>
        <end position="146"/>
    </location>
</feature>
<evidence type="ECO:0000256" key="1">
    <source>
        <dbReference type="ARBA" id="ARBA00004651"/>
    </source>
</evidence>
<dbReference type="PANTHER" id="PTHR22752:SF14">
    <property type="entry name" value="G-PROTEIN COUPLED RECEPTORS FAMILY 1 PROFILE DOMAIN-CONTAINING PROTEIN"/>
    <property type="match status" value="1"/>
</dbReference>
<comment type="similarity">
    <text evidence="9">Belongs to the G-protein coupled receptor 1 family.</text>
</comment>
<feature type="transmembrane region" description="Helical" evidence="11">
    <location>
        <begin position="6"/>
        <end position="32"/>
    </location>
</feature>
<keyword evidence="4 11" id="KW-1133">Transmembrane helix</keyword>
<evidence type="ECO:0000256" key="7">
    <source>
        <dbReference type="ARBA" id="ARBA00023170"/>
    </source>
</evidence>
<dbReference type="AlphaFoldDB" id="A0A9W9YAV8"/>
<evidence type="ECO:0000313" key="13">
    <source>
        <dbReference type="EMBL" id="KAJ7330679.1"/>
    </source>
</evidence>
<evidence type="ECO:0000256" key="6">
    <source>
        <dbReference type="ARBA" id="ARBA00023136"/>
    </source>
</evidence>
<feature type="compositionally biased region" description="Basic residues" evidence="10">
    <location>
        <begin position="317"/>
        <end position="326"/>
    </location>
</feature>
<comment type="subcellular location">
    <subcellularLocation>
        <location evidence="1">Cell membrane</location>
        <topology evidence="1">Multi-pass membrane protein</topology>
    </subcellularLocation>
</comment>
<keyword evidence="5 9" id="KW-0297">G-protein coupled receptor</keyword>
<evidence type="ECO:0000313" key="14">
    <source>
        <dbReference type="Proteomes" id="UP001163046"/>
    </source>
</evidence>
<keyword evidence="14" id="KW-1185">Reference proteome</keyword>
<accession>A0A9W9YAV8</accession>
<dbReference type="Pfam" id="PF00001">
    <property type="entry name" value="7tm_1"/>
    <property type="match status" value="1"/>
</dbReference>
<evidence type="ECO:0000256" key="3">
    <source>
        <dbReference type="ARBA" id="ARBA00022692"/>
    </source>
</evidence>
<feature type="transmembrane region" description="Helical" evidence="11">
    <location>
        <begin position="84"/>
        <end position="105"/>
    </location>
</feature>
<dbReference type="CDD" id="cd00637">
    <property type="entry name" value="7tm_classA_rhodopsin-like"/>
    <property type="match status" value="1"/>
</dbReference>
<dbReference type="InterPro" id="IPR017452">
    <property type="entry name" value="GPCR_Rhodpsn_7TM"/>
</dbReference>
<evidence type="ECO:0000256" key="9">
    <source>
        <dbReference type="RuleBase" id="RU000688"/>
    </source>
</evidence>
<dbReference type="PROSITE" id="PS00237">
    <property type="entry name" value="G_PROTEIN_RECEP_F1_1"/>
    <property type="match status" value="1"/>
</dbReference>
<reference evidence="13" key="1">
    <citation type="submission" date="2023-01" db="EMBL/GenBank/DDBJ databases">
        <title>Genome assembly of the deep-sea coral Lophelia pertusa.</title>
        <authorList>
            <person name="Herrera S."/>
            <person name="Cordes E."/>
        </authorList>
    </citation>
    <scope>NUCLEOTIDE SEQUENCE</scope>
    <source>
        <strain evidence="13">USNM1676648</strain>
        <tissue evidence="13">Polyp</tissue>
    </source>
</reference>
<keyword evidence="2" id="KW-1003">Cell membrane</keyword>
<keyword evidence="3 9" id="KW-0812">Transmembrane</keyword>
<feature type="compositionally biased region" description="Basic and acidic residues" evidence="10">
    <location>
        <begin position="210"/>
        <end position="220"/>
    </location>
</feature>
<feature type="domain" description="G-protein coupled receptors family 1 profile" evidence="12">
    <location>
        <begin position="23"/>
        <end position="502"/>
    </location>
</feature>
<dbReference type="Proteomes" id="UP001163046">
    <property type="component" value="Unassembled WGS sequence"/>
</dbReference>
<dbReference type="PRINTS" id="PR00237">
    <property type="entry name" value="GPCRRHODOPSN"/>
</dbReference>
<dbReference type="PROSITE" id="PS50262">
    <property type="entry name" value="G_PROTEIN_RECEP_F1_2"/>
    <property type="match status" value="1"/>
</dbReference>
<keyword evidence="7 9" id="KW-0675">Receptor</keyword>
<dbReference type="EMBL" id="MU827792">
    <property type="protein sequence ID" value="KAJ7330679.1"/>
    <property type="molecule type" value="Genomic_DNA"/>
</dbReference>
<feature type="transmembrane region" description="Helical" evidence="11">
    <location>
        <begin position="483"/>
        <end position="505"/>
    </location>
</feature>
<feature type="region of interest" description="Disordered" evidence="10">
    <location>
        <begin position="202"/>
        <end position="246"/>
    </location>
</feature>
<keyword evidence="8 9" id="KW-0807">Transducer</keyword>
<dbReference type="InterPro" id="IPR000276">
    <property type="entry name" value="GPCR_Rhodpsn"/>
</dbReference>
<proteinExistence type="inferred from homology"/>
<dbReference type="GO" id="GO:0004930">
    <property type="term" value="F:G protein-coupled receptor activity"/>
    <property type="evidence" value="ECO:0007669"/>
    <property type="project" value="UniProtKB-KW"/>
</dbReference>
<gene>
    <name evidence="13" type="ORF">OS493_022294</name>
</gene>
<feature type="region of interest" description="Disordered" evidence="10">
    <location>
        <begin position="290"/>
        <end position="336"/>
    </location>
</feature>
<protein>
    <recommendedName>
        <fullName evidence="12">G-protein coupled receptors family 1 profile domain-containing protein</fullName>
    </recommendedName>
</protein>
<dbReference type="OrthoDB" id="5980076at2759"/>
<dbReference type="SMART" id="SM01381">
    <property type="entry name" value="7TM_GPCR_Srsx"/>
    <property type="match status" value="1"/>
</dbReference>
<evidence type="ECO:0000256" key="10">
    <source>
        <dbReference type="SAM" id="MobiDB-lite"/>
    </source>
</evidence>
<organism evidence="13 14">
    <name type="scientific">Desmophyllum pertusum</name>
    <dbReference type="NCBI Taxonomy" id="174260"/>
    <lineage>
        <taxon>Eukaryota</taxon>
        <taxon>Metazoa</taxon>
        <taxon>Cnidaria</taxon>
        <taxon>Anthozoa</taxon>
        <taxon>Hexacorallia</taxon>
        <taxon>Scleractinia</taxon>
        <taxon>Caryophylliina</taxon>
        <taxon>Caryophylliidae</taxon>
        <taxon>Desmophyllum</taxon>
    </lineage>
</organism>
<feature type="transmembrane region" description="Helical" evidence="11">
    <location>
        <begin position="44"/>
        <end position="64"/>
    </location>
</feature>
<dbReference type="PANTHER" id="PTHR22752">
    <property type="entry name" value="G PROTEIN-COUPLED RECEPTOR"/>
    <property type="match status" value="1"/>
</dbReference>
<feature type="transmembrane region" description="Helical" evidence="11">
    <location>
        <begin position="166"/>
        <end position="190"/>
    </location>
</feature>
<feature type="transmembrane region" description="Helical" evidence="11">
    <location>
        <begin position="445"/>
        <end position="463"/>
    </location>
</feature>
<evidence type="ECO:0000259" key="12">
    <source>
        <dbReference type="PROSITE" id="PS50262"/>
    </source>
</evidence>
<comment type="caution">
    <text evidence="13">The sequence shown here is derived from an EMBL/GenBank/DDBJ whole genome shotgun (WGS) entry which is preliminary data.</text>
</comment>
<dbReference type="GO" id="GO:0005886">
    <property type="term" value="C:plasma membrane"/>
    <property type="evidence" value="ECO:0007669"/>
    <property type="project" value="UniProtKB-SubCell"/>
</dbReference>
<evidence type="ECO:0000256" key="8">
    <source>
        <dbReference type="ARBA" id="ARBA00023224"/>
    </source>
</evidence>